<dbReference type="AlphaFoldDB" id="A0A0L6V680"/>
<keyword evidence="8" id="KW-0255">Endonuclease</keyword>
<keyword evidence="14" id="KW-0239">DNA-directed DNA polymerase</keyword>
<evidence type="ECO:0000256" key="1">
    <source>
        <dbReference type="ARBA" id="ARBA00002180"/>
    </source>
</evidence>
<keyword evidence="3" id="KW-0645">Protease</keyword>
<keyword evidence="15" id="KW-0917">Virion maturation</keyword>
<dbReference type="GO" id="GO:0008233">
    <property type="term" value="F:peptidase activity"/>
    <property type="evidence" value="ECO:0007669"/>
    <property type="project" value="UniProtKB-KW"/>
</dbReference>
<keyword evidence="21" id="KW-1185">Reference proteome</keyword>
<comment type="caution">
    <text evidence="20">The sequence shown here is derived from an EMBL/GenBank/DDBJ whole genome shotgun (WGS) entry which is preliminary data.</text>
</comment>
<feature type="compositionally biased region" description="Polar residues" evidence="17">
    <location>
        <begin position="388"/>
        <end position="402"/>
    </location>
</feature>
<dbReference type="Pfam" id="PF22936">
    <property type="entry name" value="Pol_BBD"/>
    <property type="match status" value="1"/>
</dbReference>
<reference evidence="20 21" key="1">
    <citation type="submission" date="2015-08" db="EMBL/GenBank/DDBJ databases">
        <title>Next Generation Sequencing and Analysis of the Genome of Puccinia sorghi L Schw, the Causal Agent of Maize Common Rust.</title>
        <authorList>
            <person name="Rochi L."/>
            <person name="Burguener G."/>
            <person name="Darino M."/>
            <person name="Turjanski A."/>
            <person name="Kreff E."/>
            <person name="Dieguez M.J."/>
            <person name="Sacco F."/>
        </authorList>
    </citation>
    <scope>NUCLEOTIDE SEQUENCE [LARGE SCALE GENOMIC DNA]</scope>
    <source>
        <strain evidence="20 21">RO10H11247</strain>
    </source>
</reference>
<dbReference type="PANTHER" id="PTHR42648">
    <property type="entry name" value="TRANSPOSASE, PUTATIVE-RELATED"/>
    <property type="match status" value="1"/>
</dbReference>
<proteinExistence type="predicted"/>
<dbReference type="Gene3D" id="3.30.420.10">
    <property type="entry name" value="Ribonuclease H-like superfamily/Ribonuclease H"/>
    <property type="match status" value="1"/>
</dbReference>
<keyword evidence="9" id="KW-0378">Hydrolase</keyword>
<dbReference type="GO" id="GO:0003964">
    <property type="term" value="F:RNA-directed DNA polymerase activity"/>
    <property type="evidence" value="ECO:0007669"/>
    <property type="project" value="UniProtKB-KW"/>
</dbReference>
<protein>
    <recommendedName>
        <fullName evidence="22">Integrase catalytic domain-containing protein</fullName>
    </recommendedName>
</protein>
<evidence type="ECO:0000256" key="10">
    <source>
        <dbReference type="ARBA" id="ARBA00022840"/>
    </source>
</evidence>
<dbReference type="InterPro" id="IPR039537">
    <property type="entry name" value="Retrotran_Ty1/copia-like"/>
</dbReference>
<gene>
    <name evidence="20" type="ORF">VP01_2626g2</name>
</gene>
<evidence type="ECO:0000256" key="7">
    <source>
        <dbReference type="ARBA" id="ARBA00022741"/>
    </source>
</evidence>
<dbReference type="GO" id="GO:0006310">
    <property type="term" value="P:DNA recombination"/>
    <property type="evidence" value="ECO:0007669"/>
    <property type="project" value="UniProtKB-KW"/>
</dbReference>
<evidence type="ECO:0000256" key="12">
    <source>
        <dbReference type="ARBA" id="ARBA00022908"/>
    </source>
</evidence>
<keyword evidence="14" id="KW-0808">Transferase</keyword>
<dbReference type="GO" id="GO:0005524">
    <property type="term" value="F:ATP binding"/>
    <property type="evidence" value="ECO:0007669"/>
    <property type="project" value="UniProtKB-KW"/>
</dbReference>
<dbReference type="VEuPathDB" id="FungiDB:VP01_2626g2"/>
<evidence type="ECO:0000256" key="8">
    <source>
        <dbReference type="ARBA" id="ARBA00022759"/>
    </source>
</evidence>
<evidence type="ECO:0000259" key="18">
    <source>
        <dbReference type="Pfam" id="PF22936"/>
    </source>
</evidence>
<keyword evidence="2" id="KW-1188">Viral release from host cell</keyword>
<evidence type="ECO:0000256" key="5">
    <source>
        <dbReference type="ARBA" id="ARBA00022722"/>
    </source>
</evidence>
<evidence type="ECO:0000256" key="16">
    <source>
        <dbReference type="ARBA" id="ARBA00023172"/>
    </source>
</evidence>
<keyword evidence="6" id="KW-0479">Metal-binding</keyword>
<keyword evidence="16" id="KW-0233">DNA recombination</keyword>
<dbReference type="Proteomes" id="UP000037035">
    <property type="component" value="Unassembled WGS sequence"/>
</dbReference>
<evidence type="ECO:0000256" key="15">
    <source>
        <dbReference type="ARBA" id="ARBA00023113"/>
    </source>
</evidence>
<keyword evidence="5" id="KW-0540">Nuclease</keyword>
<evidence type="ECO:0000256" key="17">
    <source>
        <dbReference type="SAM" id="MobiDB-lite"/>
    </source>
</evidence>
<feature type="region of interest" description="Disordered" evidence="17">
    <location>
        <begin position="387"/>
        <end position="436"/>
    </location>
</feature>
<dbReference type="GO" id="GO:0006508">
    <property type="term" value="P:proteolysis"/>
    <property type="evidence" value="ECO:0007669"/>
    <property type="project" value="UniProtKB-KW"/>
</dbReference>
<dbReference type="GO" id="GO:0046872">
    <property type="term" value="F:metal ion binding"/>
    <property type="evidence" value="ECO:0007669"/>
    <property type="project" value="UniProtKB-KW"/>
</dbReference>
<evidence type="ECO:0000313" key="21">
    <source>
        <dbReference type="Proteomes" id="UP000037035"/>
    </source>
</evidence>
<keyword evidence="11" id="KW-0460">Magnesium</keyword>
<dbReference type="InterPro" id="IPR057670">
    <property type="entry name" value="SH3_retrovirus"/>
</dbReference>
<evidence type="ECO:0000313" key="20">
    <source>
        <dbReference type="EMBL" id="KNZ55635.1"/>
    </source>
</evidence>
<evidence type="ECO:0000256" key="13">
    <source>
        <dbReference type="ARBA" id="ARBA00022918"/>
    </source>
</evidence>
<dbReference type="SUPFAM" id="SSF53098">
    <property type="entry name" value="Ribonuclease H-like"/>
    <property type="match status" value="1"/>
</dbReference>
<dbReference type="InterPro" id="IPR036397">
    <property type="entry name" value="RNaseH_sf"/>
</dbReference>
<keyword evidence="4" id="KW-0548">Nucleotidyltransferase</keyword>
<dbReference type="PANTHER" id="PTHR42648:SF11">
    <property type="entry name" value="TRANSPOSON TY4-P GAG-POL POLYPROTEIN"/>
    <property type="match status" value="1"/>
</dbReference>
<evidence type="ECO:0000256" key="11">
    <source>
        <dbReference type="ARBA" id="ARBA00022842"/>
    </source>
</evidence>
<comment type="function">
    <text evidence="1">The aspartyl protease (PR) mediates the proteolytic cleavages of the Gag and Gag-Pol polyproteins after assembly of the VLP.</text>
</comment>
<evidence type="ECO:0000256" key="2">
    <source>
        <dbReference type="ARBA" id="ARBA00022612"/>
    </source>
</evidence>
<keyword evidence="12" id="KW-0229">DNA integration</keyword>
<evidence type="ECO:0000256" key="4">
    <source>
        <dbReference type="ARBA" id="ARBA00022695"/>
    </source>
</evidence>
<dbReference type="GO" id="GO:0003676">
    <property type="term" value="F:nucleic acid binding"/>
    <property type="evidence" value="ECO:0007669"/>
    <property type="project" value="InterPro"/>
</dbReference>
<keyword evidence="13" id="KW-0695">RNA-directed DNA polymerase</keyword>
<keyword evidence="10" id="KW-0067">ATP-binding</keyword>
<evidence type="ECO:0000256" key="6">
    <source>
        <dbReference type="ARBA" id="ARBA00022723"/>
    </source>
</evidence>
<dbReference type="GO" id="GO:0003887">
    <property type="term" value="F:DNA-directed DNA polymerase activity"/>
    <property type="evidence" value="ECO:0007669"/>
    <property type="project" value="UniProtKB-KW"/>
</dbReference>
<evidence type="ECO:0000256" key="14">
    <source>
        <dbReference type="ARBA" id="ARBA00022932"/>
    </source>
</evidence>
<dbReference type="InterPro" id="IPR012337">
    <property type="entry name" value="RNaseH-like_sf"/>
</dbReference>
<dbReference type="EMBL" id="LAVV01007531">
    <property type="protein sequence ID" value="KNZ55635.1"/>
    <property type="molecule type" value="Genomic_DNA"/>
</dbReference>
<sequence length="613" mass="68783">MISIIIRCQESSPGVVYPNLCPPPGSCAPTGRSKTTVSSFHTSSSNPGFSFILDSGFSAHMISNPNMFLSLEHKKGFVRTSSCLESLQIKGIGSIVLTNKYGDLILNHVLLVPNLFVNLLLNFSNLNHQCHLSSAELLHKSLGHISYRRIRQRLGIPLKADKSCKSCAVAKITKASFHSRHSRASKPFEEIHLDLIGPITPASCEGHKYILTVSDVPDILSQALDLEAKRLGYYPTVLHSDRGTEFINAFLMDYCNKHLIRARYSDASMFNDSGLPRNLWNELAKLFKNRTLPLNYFHPIGNKVSYLIQPAPVRSKLEAPGELGRLVGYNDEFRSYRILTQGGKILKTKHVTFLEYSSPPSSEHSKDIFDLEDDELSYKPVSHIPAIESTNDLSQPEVTESISSEDDDDAANNQISQTLILSPQPKASEAPSRMVRDRTSKIKPAKYLYLTTDPKSYGAAVTCQEKEKWIEASNEELEGIESHDVWEDIIRKKILSFFFMLTISAHDPDNLLGMDVTYDDKCKPVLTPFSVGVQLQSATENECAEFEKLKINYQSYTGILNYLALIHCWKYLQGTINQSLTLCPDLNDSSNTIQQYTDATWEDDLESRLSRSE</sequence>
<accession>A0A0L6V680</accession>
<feature type="domain" description="Retroviral polymerase SH3-like" evidence="19">
    <location>
        <begin position="310"/>
        <end position="364"/>
    </location>
</feature>
<evidence type="ECO:0000256" key="9">
    <source>
        <dbReference type="ARBA" id="ARBA00022801"/>
    </source>
</evidence>
<feature type="domain" description="Retrovirus-related Pol polyprotein from transposon TNT 1-94-like beta-barrel" evidence="18">
    <location>
        <begin position="51"/>
        <end position="120"/>
    </location>
</feature>
<evidence type="ECO:0008006" key="22">
    <source>
        <dbReference type="Google" id="ProtNLM"/>
    </source>
</evidence>
<keyword evidence="7" id="KW-0547">Nucleotide-binding</keyword>
<evidence type="ECO:0000259" key="19">
    <source>
        <dbReference type="Pfam" id="PF25597"/>
    </source>
</evidence>
<name>A0A0L6V680_9BASI</name>
<dbReference type="OrthoDB" id="413361at2759"/>
<dbReference type="Pfam" id="PF25597">
    <property type="entry name" value="SH3_retrovirus"/>
    <property type="match status" value="1"/>
</dbReference>
<dbReference type="InterPro" id="IPR054722">
    <property type="entry name" value="PolX-like_BBD"/>
</dbReference>
<dbReference type="GO" id="GO:0015074">
    <property type="term" value="P:DNA integration"/>
    <property type="evidence" value="ECO:0007669"/>
    <property type="project" value="UniProtKB-KW"/>
</dbReference>
<evidence type="ECO:0000256" key="3">
    <source>
        <dbReference type="ARBA" id="ARBA00022670"/>
    </source>
</evidence>
<organism evidence="20 21">
    <name type="scientific">Puccinia sorghi</name>
    <dbReference type="NCBI Taxonomy" id="27349"/>
    <lineage>
        <taxon>Eukaryota</taxon>
        <taxon>Fungi</taxon>
        <taxon>Dikarya</taxon>
        <taxon>Basidiomycota</taxon>
        <taxon>Pucciniomycotina</taxon>
        <taxon>Pucciniomycetes</taxon>
        <taxon>Pucciniales</taxon>
        <taxon>Pucciniaceae</taxon>
        <taxon>Puccinia</taxon>
    </lineage>
</organism>
<dbReference type="GO" id="GO:0004519">
    <property type="term" value="F:endonuclease activity"/>
    <property type="evidence" value="ECO:0007669"/>
    <property type="project" value="UniProtKB-KW"/>
</dbReference>